<organism evidence="3 4">
    <name type="scientific">Hibiscus syriacus</name>
    <name type="common">Rose of Sharon</name>
    <dbReference type="NCBI Taxonomy" id="106335"/>
    <lineage>
        <taxon>Eukaryota</taxon>
        <taxon>Viridiplantae</taxon>
        <taxon>Streptophyta</taxon>
        <taxon>Embryophyta</taxon>
        <taxon>Tracheophyta</taxon>
        <taxon>Spermatophyta</taxon>
        <taxon>Magnoliopsida</taxon>
        <taxon>eudicotyledons</taxon>
        <taxon>Gunneridae</taxon>
        <taxon>Pentapetalae</taxon>
        <taxon>rosids</taxon>
        <taxon>malvids</taxon>
        <taxon>Malvales</taxon>
        <taxon>Malvaceae</taxon>
        <taxon>Malvoideae</taxon>
        <taxon>Hibiscus</taxon>
    </lineage>
</organism>
<evidence type="ECO:0000259" key="2">
    <source>
        <dbReference type="PROSITE" id="PS50090"/>
    </source>
</evidence>
<feature type="compositionally biased region" description="Basic residues" evidence="1">
    <location>
        <begin position="1"/>
        <end position="13"/>
    </location>
</feature>
<feature type="region of interest" description="Disordered" evidence="1">
    <location>
        <begin position="194"/>
        <end position="229"/>
    </location>
</feature>
<dbReference type="PROSITE" id="PS50090">
    <property type="entry name" value="MYB_LIKE"/>
    <property type="match status" value="1"/>
</dbReference>
<accession>A0A6A3A5I0</accession>
<feature type="compositionally biased region" description="Basic and acidic residues" evidence="1">
    <location>
        <begin position="55"/>
        <end position="68"/>
    </location>
</feature>
<sequence>MRTKTPAFRRRPRNSISPSNAQLIYPLHYQDEDNEEYHLHGSDNGESEDAGFSQDNDKNNDDVDGKDDAFDDDAEKEGDDDLVPDDVNEKDEDANYVVPDCVEGWVNLLECLADWLGVFSYISSGGSSPVLVCSENDCPIAMQEARMSTEPDFDDTGKFYCPYCWYKRVVARTEELRKEALLAKRELLNFIHSKRDDGNGEKQEDEASNMKAASLSTSRKENSGDFGNGLNDDVNETIYYNQGQVMCIVSKGKEKSVDGSTSKAHGADNVADGQIMQEEDIETVKMMQVMRMLGVYWKLTKVPAIESFEFVSPDLEAGTVVRQMRIKHTAKRALPWQVDPPRIPSFQPGSSANDKMKNLQGKATTAKNAFQCQELNKQIMNPILGSGKRKPLPWTTEEVDTLKEGVRRFSLTSNKNIPWRKILEFGHHVFENNRIPVDLKDKWKKIMAKEDPKSNKGTLFPFEE</sequence>
<evidence type="ECO:0000313" key="4">
    <source>
        <dbReference type="Proteomes" id="UP000436088"/>
    </source>
</evidence>
<dbReference type="AlphaFoldDB" id="A0A6A3A5I0"/>
<feature type="region of interest" description="Disordered" evidence="1">
    <location>
        <begin position="1"/>
        <end position="90"/>
    </location>
</feature>
<dbReference type="PANTHER" id="PTHR47863:SF5">
    <property type="entry name" value="HOMEODOMAIN-LIKE PROTEIN WITH RING_FYVE_PHD-TYPE ZINC FINGER DOMAIN-CONTAINING PROTEIN-RELATED"/>
    <property type="match status" value="1"/>
</dbReference>
<comment type="caution">
    <text evidence="3">The sequence shown here is derived from an EMBL/GenBank/DDBJ whole genome shotgun (WGS) entry which is preliminary data.</text>
</comment>
<dbReference type="SMART" id="SM00717">
    <property type="entry name" value="SANT"/>
    <property type="match status" value="1"/>
</dbReference>
<evidence type="ECO:0000313" key="3">
    <source>
        <dbReference type="EMBL" id="KAE8699581.1"/>
    </source>
</evidence>
<dbReference type="EMBL" id="VEPZ02001037">
    <property type="protein sequence ID" value="KAE8699581.1"/>
    <property type="molecule type" value="Genomic_DNA"/>
</dbReference>
<protein>
    <recommendedName>
        <fullName evidence="2">Myb-like domain-containing protein</fullName>
    </recommendedName>
</protein>
<feature type="compositionally biased region" description="Acidic residues" evidence="1">
    <location>
        <begin position="69"/>
        <end position="90"/>
    </location>
</feature>
<dbReference type="PANTHER" id="PTHR47863">
    <property type="entry name" value="RING/FYVE/PHD ZINC FINGER SUPERFAMILY PROTEIN"/>
    <property type="match status" value="1"/>
</dbReference>
<dbReference type="Gene3D" id="1.10.246.220">
    <property type="match status" value="1"/>
</dbReference>
<dbReference type="InterPro" id="IPR001005">
    <property type="entry name" value="SANT/Myb"/>
</dbReference>
<dbReference type="SUPFAM" id="SSF46689">
    <property type="entry name" value="Homeodomain-like"/>
    <property type="match status" value="1"/>
</dbReference>
<evidence type="ECO:0000256" key="1">
    <source>
        <dbReference type="SAM" id="MobiDB-lite"/>
    </source>
</evidence>
<feature type="domain" description="Myb-like" evidence="2">
    <location>
        <begin position="386"/>
        <end position="447"/>
    </location>
</feature>
<dbReference type="Proteomes" id="UP000436088">
    <property type="component" value="Unassembled WGS sequence"/>
</dbReference>
<name>A0A6A3A5I0_HIBSY</name>
<reference evidence="3" key="1">
    <citation type="submission" date="2019-09" db="EMBL/GenBank/DDBJ databases">
        <title>Draft genome information of white flower Hibiscus syriacus.</title>
        <authorList>
            <person name="Kim Y.-M."/>
        </authorList>
    </citation>
    <scope>NUCLEOTIDE SEQUENCE [LARGE SCALE GENOMIC DNA]</scope>
    <source>
        <strain evidence="3">YM2019G1</strain>
    </source>
</reference>
<proteinExistence type="predicted"/>
<keyword evidence="4" id="KW-1185">Reference proteome</keyword>
<gene>
    <name evidence="3" type="ORF">F3Y22_tig00110577pilonHSYRG00284</name>
</gene>
<dbReference type="CDD" id="cd11660">
    <property type="entry name" value="SANT_TRF"/>
    <property type="match status" value="1"/>
</dbReference>
<dbReference type="InterPro" id="IPR009057">
    <property type="entry name" value="Homeodomain-like_sf"/>
</dbReference>